<feature type="chain" id="PRO_5045717222" description="Secreted protein" evidence="1">
    <location>
        <begin position="20"/>
        <end position="156"/>
    </location>
</feature>
<sequence>MRLLSVLVLLSAPSGAALAQTNCPPPTLQVLRNNEEVPATGAPLAPHATLRISPSSACSGTRYQCTGVELTLLRGTRPLTPTRTVRRPQVDLTAWLPEARPGDRLYVFVPYKNLLVLAANGSTTPYPLPETNPSKSRGLDLATDDVKGISFTWVVR</sequence>
<evidence type="ECO:0000256" key="1">
    <source>
        <dbReference type="SAM" id="SignalP"/>
    </source>
</evidence>
<keyword evidence="3" id="KW-1185">Reference proteome</keyword>
<comment type="caution">
    <text evidence="2">The sequence shown here is derived from an EMBL/GenBank/DDBJ whole genome shotgun (WGS) entry which is preliminary data.</text>
</comment>
<protein>
    <recommendedName>
        <fullName evidence="4">Secreted protein</fullName>
    </recommendedName>
</protein>
<gene>
    <name evidence="2" type="ORF">J4E00_02085</name>
</gene>
<accession>A0ABS3Q9K0</accession>
<dbReference type="EMBL" id="JAGETZ010000001">
    <property type="protein sequence ID" value="MBO2007822.1"/>
    <property type="molecule type" value="Genomic_DNA"/>
</dbReference>
<evidence type="ECO:0000313" key="3">
    <source>
        <dbReference type="Proteomes" id="UP000664369"/>
    </source>
</evidence>
<proteinExistence type="predicted"/>
<dbReference type="Proteomes" id="UP000664369">
    <property type="component" value="Unassembled WGS sequence"/>
</dbReference>
<feature type="signal peptide" evidence="1">
    <location>
        <begin position="1"/>
        <end position="19"/>
    </location>
</feature>
<evidence type="ECO:0000313" key="2">
    <source>
        <dbReference type="EMBL" id="MBO2007822.1"/>
    </source>
</evidence>
<organism evidence="2 3">
    <name type="scientific">Hymenobacter negativus</name>
    <dbReference type="NCBI Taxonomy" id="2795026"/>
    <lineage>
        <taxon>Bacteria</taxon>
        <taxon>Pseudomonadati</taxon>
        <taxon>Bacteroidota</taxon>
        <taxon>Cytophagia</taxon>
        <taxon>Cytophagales</taxon>
        <taxon>Hymenobacteraceae</taxon>
        <taxon>Hymenobacter</taxon>
    </lineage>
</organism>
<dbReference type="RefSeq" id="WP_208173352.1">
    <property type="nucleotide sequence ID" value="NZ_JAGETZ010000001.1"/>
</dbReference>
<evidence type="ECO:0008006" key="4">
    <source>
        <dbReference type="Google" id="ProtNLM"/>
    </source>
</evidence>
<keyword evidence="1" id="KW-0732">Signal</keyword>
<reference evidence="2 3" key="1">
    <citation type="submission" date="2021-03" db="EMBL/GenBank/DDBJ databases">
        <authorList>
            <person name="Kim M.K."/>
        </authorList>
    </citation>
    <scope>NUCLEOTIDE SEQUENCE [LARGE SCALE GENOMIC DNA]</scope>
    <source>
        <strain evidence="2 3">BT442</strain>
    </source>
</reference>
<name>A0ABS3Q9K0_9BACT</name>